<feature type="domain" description="Mor transcription activator" evidence="1">
    <location>
        <begin position="48"/>
        <end position="137"/>
    </location>
</feature>
<dbReference type="GeneID" id="20283556"/>
<evidence type="ECO:0000313" key="3">
    <source>
        <dbReference type="Proteomes" id="UP000028560"/>
    </source>
</evidence>
<proteinExistence type="predicted"/>
<gene>
    <name evidence="2" type="ORF">MP48_0019</name>
</gene>
<name>A0A075CDW0_9CAUD</name>
<reference evidence="2 3" key="1">
    <citation type="submission" date="2013-07" db="EMBL/GenBank/DDBJ databases">
        <authorList>
            <person name="Chung I.-Y."/>
            <person name="Cho Y.-H."/>
        </authorList>
    </citation>
    <scope>NUCLEOTIDE SEQUENCE [LARGE SCALE GENOMIC DNA]</scope>
</reference>
<dbReference type="Pfam" id="PF08765">
    <property type="entry name" value="Mor"/>
    <property type="match status" value="1"/>
</dbReference>
<dbReference type="InterPro" id="IPR009057">
    <property type="entry name" value="Homeodomain-like_sf"/>
</dbReference>
<evidence type="ECO:0000259" key="1">
    <source>
        <dbReference type="Pfam" id="PF08765"/>
    </source>
</evidence>
<accession>A0A075CDW0</accession>
<evidence type="ECO:0000313" key="2">
    <source>
        <dbReference type="EMBL" id="AGZ17213.1"/>
    </source>
</evidence>
<dbReference type="Gene3D" id="1.10.10.60">
    <property type="entry name" value="Homeodomain-like"/>
    <property type="match status" value="1"/>
</dbReference>
<dbReference type="RefSeq" id="YP_009055246.1">
    <property type="nucleotide sequence ID" value="NC_024782.1"/>
</dbReference>
<protein>
    <recommendedName>
        <fullName evidence="1">Mor transcription activator domain-containing protein</fullName>
    </recommendedName>
</protein>
<dbReference type="Proteomes" id="UP000028560">
    <property type="component" value="Segment"/>
</dbReference>
<dbReference type="EMBL" id="KF475786">
    <property type="protein sequence ID" value="AGZ17213.1"/>
    <property type="molecule type" value="Genomic_DNA"/>
</dbReference>
<dbReference type="OrthoDB" id="13181at10239"/>
<organism evidence="2 3">
    <name type="scientific">Pseudomonas phage MP48</name>
    <dbReference type="NCBI Taxonomy" id="1391190"/>
    <lineage>
        <taxon>Viruses</taxon>
        <taxon>Duplodnaviria</taxon>
        <taxon>Heunggongvirae</taxon>
        <taxon>Uroviricota</taxon>
        <taxon>Caudoviricetes</taxon>
        <taxon>Casadabanvirus</taxon>
        <taxon>Casadabanvirus MP48</taxon>
    </lineage>
</organism>
<keyword evidence="3" id="KW-1185">Reference proteome</keyword>
<dbReference type="SUPFAM" id="SSF46689">
    <property type="entry name" value="Homeodomain-like"/>
    <property type="match status" value="1"/>
</dbReference>
<dbReference type="InterPro" id="IPR014875">
    <property type="entry name" value="Mor_transcription_activator"/>
</dbReference>
<sequence>MARSEVDLREVQDMLPDTVRDMAGRIGLPATLVVVEQLGGTSWRIAEGRARRGEARRAALAELVGSDIEEQLHTHYRGEEIYVARCHKALVRWRDLEIVERFEQGLRDGQTARSLLSDLARQYNLSDRWIWEIVNRPSEPAPQQSTLFH</sequence>
<dbReference type="KEGG" id="vg:20283556"/>